<evidence type="ECO:0000313" key="7">
    <source>
        <dbReference type="EMBL" id="PWY69499.1"/>
    </source>
</evidence>
<dbReference type="AlphaFoldDB" id="A0A317V7Z4"/>
<name>A0A317V7Z4_9EURO</name>
<dbReference type="SUPFAM" id="SSF57701">
    <property type="entry name" value="Zn2/Cys6 DNA-binding domain"/>
    <property type="match status" value="1"/>
</dbReference>
<evidence type="ECO:0000259" key="6">
    <source>
        <dbReference type="PROSITE" id="PS50048"/>
    </source>
</evidence>
<keyword evidence="8" id="KW-1185">Reference proteome</keyword>
<dbReference type="SMART" id="SM00066">
    <property type="entry name" value="GAL4"/>
    <property type="match status" value="1"/>
</dbReference>
<keyword evidence="5" id="KW-0539">Nucleus</keyword>
<dbReference type="GeneID" id="37061889"/>
<evidence type="ECO:0000256" key="4">
    <source>
        <dbReference type="ARBA" id="ARBA00023163"/>
    </source>
</evidence>
<dbReference type="Gene3D" id="4.10.240.10">
    <property type="entry name" value="Zn(2)-C6 fungal-type DNA-binding domain"/>
    <property type="match status" value="1"/>
</dbReference>
<dbReference type="InterPro" id="IPR036864">
    <property type="entry name" value="Zn2-C6_fun-type_DNA-bd_sf"/>
</dbReference>
<dbReference type="CDD" id="cd00067">
    <property type="entry name" value="GAL4"/>
    <property type="match status" value="1"/>
</dbReference>
<dbReference type="GO" id="GO:0009893">
    <property type="term" value="P:positive regulation of metabolic process"/>
    <property type="evidence" value="ECO:0007669"/>
    <property type="project" value="UniProtKB-ARBA"/>
</dbReference>
<keyword evidence="1" id="KW-0479">Metal-binding</keyword>
<dbReference type="Proteomes" id="UP000247233">
    <property type="component" value="Unassembled WGS sequence"/>
</dbReference>
<dbReference type="GO" id="GO:0000981">
    <property type="term" value="F:DNA-binding transcription factor activity, RNA polymerase II-specific"/>
    <property type="evidence" value="ECO:0007669"/>
    <property type="project" value="InterPro"/>
</dbReference>
<keyword evidence="2" id="KW-0805">Transcription regulation</keyword>
<dbReference type="GO" id="GO:0003677">
    <property type="term" value="F:DNA binding"/>
    <property type="evidence" value="ECO:0007669"/>
    <property type="project" value="UniProtKB-KW"/>
</dbReference>
<dbReference type="EMBL" id="MSFL01000033">
    <property type="protein sequence ID" value="PWY69499.1"/>
    <property type="molecule type" value="Genomic_DNA"/>
</dbReference>
<gene>
    <name evidence="7" type="ORF">BO70DRAFT_299918</name>
</gene>
<dbReference type="Pfam" id="PF00172">
    <property type="entry name" value="Zn_clus"/>
    <property type="match status" value="1"/>
</dbReference>
<dbReference type="VEuPathDB" id="FungiDB:BO70DRAFT_299918"/>
<proteinExistence type="predicted"/>
<dbReference type="GO" id="GO:0006351">
    <property type="term" value="P:DNA-templated transcription"/>
    <property type="evidence" value="ECO:0007669"/>
    <property type="project" value="InterPro"/>
</dbReference>
<dbReference type="PROSITE" id="PS00463">
    <property type="entry name" value="ZN2_CY6_FUNGAL_1"/>
    <property type="match status" value="1"/>
</dbReference>
<dbReference type="PANTHER" id="PTHR47431:SF1">
    <property type="entry name" value="ZN(II)2CYS6 TRANSCRIPTION FACTOR (EUROFUNG)"/>
    <property type="match status" value="1"/>
</dbReference>
<dbReference type="OrthoDB" id="2399539at2759"/>
<dbReference type="RefSeq" id="XP_025395526.1">
    <property type="nucleotide sequence ID" value="XM_025539652.1"/>
</dbReference>
<dbReference type="PANTHER" id="PTHR47431">
    <property type="entry name" value="ZN(II)2CYS6 TRANSCRIPTION FACTOR (EUROFUNG)-RELATED"/>
    <property type="match status" value="1"/>
</dbReference>
<organism evidence="7 8">
    <name type="scientific">Aspergillus heteromorphus CBS 117.55</name>
    <dbReference type="NCBI Taxonomy" id="1448321"/>
    <lineage>
        <taxon>Eukaryota</taxon>
        <taxon>Fungi</taxon>
        <taxon>Dikarya</taxon>
        <taxon>Ascomycota</taxon>
        <taxon>Pezizomycotina</taxon>
        <taxon>Eurotiomycetes</taxon>
        <taxon>Eurotiomycetidae</taxon>
        <taxon>Eurotiales</taxon>
        <taxon>Aspergillaceae</taxon>
        <taxon>Aspergillus</taxon>
        <taxon>Aspergillus subgen. Circumdati</taxon>
    </lineage>
</organism>
<dbReference type="Pfam" id="PF04082">
    <property type="entry name" value="Fungal_trans"/>
    <property type="match status" value="1"/>
</dbReference>
<comment type="caution">
    <text evidence="7">The sequence shown here is derived from an EMBL/GenBank/DDBJ whole genome shotgun (WGS) entry which is preliminary data.</text>
</comment>
<evidence type="ECO:0000313" key="8">
    <source>
        <dbReference type="Proteomes" id="UP000247233"/>
    </source>
</evidence>
<protein>
    <submittedName>
        <fullName evidence="7">C6 transcription factor</fullName>
    </submittedName>
</protein>
<feature type="domain" description="Zn(2)-C6 fungal-type" evidence="6">
    <location>
        <begin position="10"/>
        <end position="40"/>
    </location>
</feature>
<dbReference type="GO" id="GO:0008270">
    <property type="term" value="F:zinc ion binding"/>
    <property type="evidence" value="ECO:0007669"/>
    <property type="project" value="InterPro"/>
</dbReference>
<dbReference type="InterPro" id="IPR001138">
    <property type="entry name" value="Zn2Cys6_DnaBD"/>
</dbReference>
<keyword evidence="3" id="KW-0238">DNA-binding</keyword>
<dbReference type="CDD" id="cd12148">
    <property type="entry name" value="fungal_TF_MHR"/>
    <property type="match status" value="1"/>
</dbReference>
<dbReference type="InterPro" id="IPR007219">
    <property type="entry name" value="XnlR_reg_dom"/>
</dbReference>
<evidence type="ECO:0000256" key="1">
    <source>
        <dbReference type="ARBA" id="ARBA00022723"/>
    </source>
</evidence>
<evidence type="ECO:0000256" key="3">
    <source>
        <dbReference type="ARBA" id="ARBA00023125"/>
    </source>
</evidence>
<accession>A0A317V7Z4</accession>
<sequence length="544" mass="60262">MQDSKPSALACLPCRRRHLKCDARMPICSRCHETHNDCRYVRSRRGLRGRPGSDPASGDVDILPDLTSWLDGAIDIDPDLLDLPPLDTNLDVNVQMDSIHSSPIADLHFPAGARPGYIRPDAHAESLAHDPMIQLYYHHFHRAHPILLPRRSLASSCCQHIPAFIPHIMRYIGSHYYPHPGFSDSFHGAAYTALSAPNDGFKVQGLLLLSIIEHAYGLEETAWKLLREATQLACQIGLTSPSFAKAHSRGKPILEESWRRTYWELVVIEGIMTALSGGNILSNYKLINEEMPLPCEETAYNSEQTSPFKRPLTLATLPSQADSLHISSFTHRILAIKTLRTVLQTTLSLDSVSEHQTETLDARLVASLMRLPSSLPDHDTTTVDEMVFQTLMITYLSLIYLHHPHSTLRLVAYHPSTSRATTTLCPRLRALLPGPPSSGPPIPNTHTHTQKLLRAADLLSNLATLPSSVISRTPFFTCGLAIAVVVHVAALVGLPPSDAAHAQEREESLKARIELGVGALQVVGRVWPLARRVRGEMVEMYRGR</sequence>
<evidence type="ECO:0000256" key="2">
    <source>
        <dbReference type="ARBA" id="ARBA00023015"/>
    </source>
</evidence>
<evidence type="ECO:0000256" key="5">
    <source>
        <dbReference type="ARBA" id="ARBA00023242"/>
    </source>
</evidence>
<dbReference type="PROSITE" id="PS50048">
    <property type="entry name" value="ZN2_CY6_FUNGAL_2"/>
    <property type="match status" value="1"/>
</dbReference>
<keyword evidence="4" id="KW-0804">Transcription</keyword>
<reference evidence="7 8" key="1">
    <citation type="submission" date="2016-12" db="EMBL/GenBank/DDBJ databases">
        <title>The genomes of Aspergillus section Nigri reveals drivers in fungal speciation.</title>
        <authorList>
            <consortium name="DOE Joint Genome Institute"/>
            <person name="Vesth T.C."/>
            <person name="Nybo J."/>
            <person name="Theobald S."/>
            <person name="Brandl J."/>
            <person name="Frisvad J.C."/>
            <person name="Nielsen K.F."/>
            <person name="Lyhne E.K."/>
            <person name="Kogle M.E."/>
            <person name="Kuo A."/>
            <person name="Riley R."/>
            <person name="Clum A."/>
            <person name="Nolan M."/>
            <person name="Lipzen A."/>
            <person name="Salamov A."/>
            <person name="Henrissat B."/>
            <person name="Wiebenga A."/>
            <person name="De Vries R.P."/>
            <person name="Grigoriev I.V."/>
            <person name="Mortensen U.H."/>
            <person name="Andersen M.R."/>
            <person name="Baker S.E."/>
        </authorList>
    </citation>
    <scope>NUCLEOTIDE SEQUENCE [LARGE SCALE GENOMIC DNA]</scope>
    <source>
        <strain evidence="7 8">CBS 117.55</strain>
    </source>
</reference>
<dbReference type="STRING" id="1448321.A0A317V7Z4"/>